<dbReference type="EMBL" id="BMAT01010355">
    <property type="protein sequence ID" value="GFS24939.1"/>
    <property type="molecule type" value="Genomic_DNA"/>
</dbReference>
<accession>A0AAV4JS74</accession>
<comment type="caution">
    <text evidence="1">The sequence shown here is derived from an EMBL/GenBank/DDBJ whole genome shotgun (WGS) entry which is preliminary data.</text>
</comment>
<keyword evidence="2" id="KW-1185">Reference proteome</keyword>
<name>A0AAV4JS74_9GAST</name>
<organism evidence="1 2">
    <name type="scientific">Elysia marginata</name>
    <dbReference type="NCBI Taxonomy" id="1093978"/>
    <lineage>
        <taxon>Eukaryota</taxon>
        <taxon>Metazoa</taxon>
        <taxon>Spiralia</taxon>
        <taxon>Lophotrochozoa</taxon>
        <taxon>Mollusca</taxon>
        <taxon>Gastropoda</taxon>
        <taxon>Heterobranchia</taxon>
        <taxon>Euthyneura</taxon>
        <taxon>Panpulmonata</taxon>
        <taxon>Sacoglossa</taxon>
        <taxon>Placobranchoidea</taxon>
        <taxon>Plakobranchidae</taxon>
        <taxon>Elysia</taxon>
    </lineage>
</organism>
<gene>
    <name evidence="1" type="ORF">ElyMa_005170300</name>
</gene>
<dbReference type="AlphaFoldDB" id="A0AAV4JS74"/>
<evidence type="ECO:0000313" key="2">
    <source>
        <dbReference type="Proteomes" id="UP000762676"/>
    </source>
</evidence>
<protein>
    <submittedName>
        <fullName evidence="1">Uncharacterized protein</fullName>
    </submittedName>
</protein>
<reference evidence="1 2" key="1">
    <citation type="journal article" date="2021" name="Elife">
        <title>Chloroplast acquisition without the gene transfer in kleptoplastic sea slugs, Plakobranchus ocellatus.</title>
        <authorList>
            <person name="Maeda T."/>
            <person name="Takahashi S."/>
            <person name="Yoshida T."/>
            <person name="Shimamura S."/>
            <person name="Takaki Y."/>
            <person name="Nagai Y."/>
            <person name="Toyoda A."/>
            <person name="Suzuki Y."/>
            <person name="Arimoto A."/>
            <person name="Ishii H."/>
            <person name="Satoh N."/>
            <person name="Nishiyama T."/>
            <person name="Hasebe M."/>
            <person name="Maruyama T."/>
            <person name="Minagawa J."/>
            <person name="Obokata J."/>
            <person name="Shigenobu S."/>
        </authorList>
    </citation>
    <scope>NUCLEOTIDE SEQUENCE [LARGE SCALE GENOMIC DNA]</scope>
</reference>
<sequence>MNELGTACVNLGATSTWPQGDACLVGGGLYALISWQVGGYLIQMESLAADAQTPRDLDILVLLLLRPENPGAPQSPLALLQPPVKSLFRYSKISLAFIMPEYIVLKCL</sequence>
<proteinExistence type="predicted"/>
<dbReference type="Proteomes" id="UP000762676">
    <property type="component" value="Unassembled WGS sequence"/>
</dbReference>
<evidence type="ECO:0000313" key="1">
    <source>
        <dbReference type="EMBL" id="GFS24939.1"/>
    </source>
</evidence>